<dbReference type="Proteomes" id="UP000306319">
    <property type="component" value="Unassembled WGS sequence"/>
</dbReference>
<keyword evidence="2" id="KW-1185">Reference proteome</keyword>
<gene>
    <name evidence="1" type="ORF">E5331_03045</name>
</gene>
<comment type="caution">
    <text evidence="1">The sequence shown here is derived from an EMBL/GenBank/DDBJ whole genome shotgun (WGS) entry which is preliminary data.</text>
</comment>
<protein>
    <submittedName>
        <fullName evidence="1">Molecular chaperone DnaJ</fullName>
    </submittedName>
</protein>
<proteinExistence type="predicted"/>
<accession>A0AC61RJS8</accession>
<reference evidence="1" key="1">
    <citation type="submission" date="2019-04" db="EMBL/GenBank/DDBJ databases">
        <title>Microbes associate with the intestines of laboratory mice.</title>
        <authorList>
            <person name="Navarre W."/>
            <person name="Wong E."/>
            <person name="Huang K."/>
            <person name="Tropini C."/>
            <person name="Ng K."/>
            <person name="Yu B."/>
        </authorList>
    </citation>
    <scope>NUCLEOTIDE SEQUENCE</scope>
    <source>
        <strain evidence="1">NM04_E33</strain>
    </source>
</reference>
<evidence type="ECO:0000313" key="2">
    <source>
        <dbReference type="Proteomes" id="UP000306319"/>
    </source>
</evidence>
<evidence type="ECO:0000313" key="1">
    <source>
        <dbReference type="EMBL" id="TGY80230.1"/>
    </source>
</evidence>
<organism evidence="1 2">
    <name type="scientific">Lepagella muris</name>
    <dbReference type="NCBI Taxonomy" id="3032870"/>
    <lineage>
        <taxon>Bacteria</taxon>
        <taxon>Pseudomonadati</taxon>
        <taxon>Bacteroidota</taxon>
        <taxon>Bacteroidia</taxon>
        <taxon>Bacteroidales</taxon>
        <taxon>Muribaculaceae</taxon>
        <taxon>Lepagella</taxon>
    </lineage>
</organism>
<dbReference type="EMBL" id="SRYB01000003">
    <property type="protein sequence ID" value="TGY80230.1"/>
    <property type="molecule type" value="Genomic_DNA"/>
</dbReference>
<sequence>MEKEIKRPPRIAVCKECHGTGIQQTDAPRRHPAPCPQCEGSGRVTVSSVTTLDIRPYRQIQVKTM</sequence>
<name>A0AC61RJS8_9BACT</name>